<reference evidence="2 3" key="1">
    <citation type="submission" date="2014-07" db="EMBL/GenBank/DDBJ databases">
        <title>Expanding our view of genomic diversity in Candidatus Accumulibacter clades.</title>
        <authorList>
            <person name="Skennerton C.T."/>
            <person name="Barr J.J."/>
            <person name="Slater F.R."/>
            <person name="Bond P.L."/>
            <person name="Tyson G.W."/>
        </authorList>
    </citation>
    <scope>NUCLEOTIDE SEQUENCE [LARGE SCALE GENOMIC DNA]</scope>
    <source>
        <strain evidence="3">SK-01</strain>
    </source>
</reference>
<protein>
    <submittedName>
        <fullName evidence="2">Uncharacterized protein</fullName>
    </submittedName>
</protein>
<dbReference type="RefSeq" id="WP_034928748.1">
    <property type="nucleotide sequence ID" value="NZ_JDSS02000036.1"/>
</dbReference>
<dbReference type="AlphaFoldDB" id="A0A084XX12"/>
<dbReference type="EMBL" id="JDSS02000036">
    <property type="protein sequence ID" value="KFB67006.1"/>
    <property type="molecule type" value="Genomic_DNA"/>
</dbReference>
<keyword evidence="1" id="KW-1133">Transmembrane helix</keyword>
<sequence length="136" mass="15492">MQLTLTKKILAPFLLLGLVVLILLILLFRFEVRRESIAHRERALLEVKTGINAIASRIQSGILTRSESFAIEAARAAQQSGESLRKLGDDDGNLRQRFEDFLPPWWRSTQFSWKTAMRRAPGDWTNCATRKDGLPL</sequence>
<evidence type="ECO:0000313" key="3">
    <source>
        <dbReference type="Proteomes" id="UP000019812"/>
    </source>
</evidence>
<keyword evidence="1" id="KW-0472">Membrane</keyword>
<gene>
    <name evidence="2" type="ORF">CAPSK01_003619</name>
</gene>
<keyword evidence="1" id="KW-0812">Transmembrane</keyword>
<dbReference type="STRING" id="1457154.CAPSK01_003619"/>
<comment type="caution">
    <text evidence="2">The sequence shown here is derived from an EMBL/GenBank/DDBJ whole genome shotgun (WGS) entry which is preliminary data.</text>
</comment>
<organism evidence="2 3">
    <name type="scientific">Candidatus Accumulibacter vicinus</name>
    <dbReference type="NCBI Taxonomy" id="2954382"/>
    <lineage>
        <taxon>Bacteria</taxon>
        <taxon>Pseudomonadati</taxon>
        <taxon>Pseudomonadota</taxon>
        <taxon>Betaproteobacteria</taxon>
        <taxon>Candidatus Accumulibacter</taxon>
    </lineage>
</organism>
<name>A0A084XX12_9PROT</name>
<feature type="transmembrane region" description="Helical" evidence="1">
    <location>
        <begin position="12"/>
        <end position="32"/>
    </location>
</feature>
<proteinExistence type="predicted"/>
<accession>A0A084XX12</accession>
<evidence type="ECO:0000313" key="2">
    <source>
        <dbReference type="EMBL" id="KFB67006.1"/>
    </source>
</evidence>
<dbReference type="Proteomes" id="UP000019812">
    <property type="component" value="Unassembled WGS sequence"/>
</dbReference>
<evidence type="ECO:0000256" key="1">
    <source>
        <dbReference type="SAM" id="Phobius"/>
    </source>
</evidence>